<evidence type="ECO:0000256" key="1">
    <source>
        <dbReference type="ARBA" id="ARBA00004236"/>
    </source>
</evidence>
<dbReference type="Pfam" id="PF13927">
    <property type="entry name" value="Ig_3"/>
    <property type="match status" value="1"/>
</dbReference>
<reference evidence="11" key="2">
    <citation type="submission" date="2021-09" db="EMBL/GenBank/DDBJ databases">
        <authorList>
            <person name="Jia N."/>
            <person name="Wang J."/>
            <person name="Shi W."/>
            <person name="Du L."/>
            <person name="Sun Y."/>
            <person name="Zhan W."/>
            <person name="Jiang J."/>
            <person name="Wang Q."/>
            <person name="Zhang B."/>
            <person name="Ji P."/>
            <person name="Sakyi L.B."/>
            <person name="Cui X."/>
            <person name="Yuan T."/>
            <person name="Jiang B."/>
            <person name="Yang W."/>
            <person name="Lam T.T.-Y."/>
            <person name="Chang Q."/>
            <person name="Ding S."/>
            <person name="Wang X."/>
            <person name="Zhu J."/>
            <person name="Ruan X."/>
            <person name="Zhao L."/>
            <person name="Wei J."/>
            <person name="Que T."/>
            <person name="Du C."/>
            <person name="Cheng J."/>
            <person name="Dai P."/>
            <person name="Han X."/>
            <person name="Huang E."/>
            <person name="Gao Y."/>
            <person name="Liu J."/>
            <person name="Shao H."/>
            <person name="Ye R."/>
            <person name="Li L."/>
            <person name="Wei W."/>
            <person name="Wang X."/>
            <person name="Wang C."/>
            <person name="Huo Q."/>
            <person name="Li W."/>
            <person name="Guo W."/>
            <person name="Chen H."/>
            <person name="Chen S."/>
            <person name="Zhou L."/>
            <person name="Zhou L."/>
            <person name="Ni X."/>
            <person name="Tian J."/>
            <person name="Zhou Y."/>
            <person name="Sheng Y."/>
            <person name="Liu T."/>
            <person name="Pan Y."/>
            <person name="Xia L."/>
            <person name="Li J."/>
            <person name="Zhao F."/>
            <person name="Cao W."/>
        </authorList>
    </citation>
    <scope>NUCLEOTIDE SEQUENCE</scope>
    <source>
        <strain evidence="11">Rmic-2018</strain>
        <tissue evidence="11">Larvae</tissue>
    </source>
</reference>
<dbReference type="PANTHER" id="PTHR12231">
    <property type="entry name" value="CTX-RELATED TYPE I TRANSMEMBRANE PROTEIN"/>
    <property type="match status" value="1"/>
</dbReference>
<dbReference type="InterPro" id="IPR003599">
    <property type="entry name" value="Ig_sub"/>
</dbReference>
<evidence type="ECO:0000259" key="10">
    <source>
        <dbReference type="PROSITE" id="PS50835"/>
    </source>
</evidence>
<proteinExistence type="predicted"/>
<dbReference type="InterPro" id="IPR051170">
    <property type="entry name" value="Neural/epithelial_adhesion"/>
</dbReference>
<comment type="subcellular location">
    <subcellularLocation>
        <location evidence="1">Cell membrane</location>
    </subcellularLocation>
</comment>
<evidence type="ECO:0000256" key="7">
    <source>
        <dbReference type="ARBA" id="ARBA00023180"/>
    </source>
</evidence>
<keyword evidence="6" id="KW-1015">Disulfide bond</keyword>
<organism evidence="11 12">
    <name type="scientific">Rhipicephalus microplus</name>
    <name type="common">Cattle tick</name>
    <name type="synonym">Boophilus microplus</name>
    <dbReference type="NCBI Taxonomy" id="6941"/>
    <lineage>
        <taxon>Eukaryota</taxon>
        <taxon>Metazoa</taxon>
        <taxon>Ecdysozoa</taxon>
        <taxon>Arthropoda</taxon>
        <taxon>Chelicerata</taxon>
        <taxon>Arachnida</taxon>
        <taxon>Acari</taxon>
        <taxon>Parasitiformes</taxon>
        <taxon>Ixodida</taxon>
        <taxon>Ixodoidea</taxon>
        <taxon>Ixodidae</taxon>
        <taxon>Rhipicephalinae</taxon>
        <taxon>Rhipicephalus</taxon>
        <taxon>Boophilus</taxon>
    </lineage>
</organism>
<keyword evidence="4" id="KW-0677">Repeat</keyword>
<accession>A0A9J6F1S8</accession>
<dbReference type="AlphaFoldDB" id="A0A9J6F1S8"/>
<comment type="caution">
    <text evidence="11">The sequence shown here is derived from an EMBL/GenBank/DDBJ whole genome shotgun (WGS) entry which is preliminary data.</text>
</comment>
<dbReference type="PROSITE" id="PS50835">
    <property type="entry name" value="IG_LIKE"/>
    <property type="match status" value="3"/>
</dbReference>
<dbReference type="Proteomes" id="UP000821866">
    <property type="component" value="Chromosome 1"/>
</dbReference>
<sequence>MVPEAKSKGACTASLDKEVVCEAKSEESPCGLARTPAGSALASVPAVARSDAIATVAGGLGRWRVGPLHRTVSSRRSLRTGGSSSVHRKLPSFAEPIPNVTVAAGREVTLTCVVDNLGSFKVAWIHTDRHMLISMHDNLITTNPRYNIAHNGHRTWQLHVRDVEEADHGEYMCQINTNPMKKMMGYLHVVVPPRIDDENTSSDVEVRENSDVSLRCRATGTPEPVIKWRREDDALILLSGKKGVPSYQGEYLNMSKVTRLHMGPYLCIALNGVQPSVSKRILLKVDFAPMIWQPNQLVGAPLGADVTLECNLETHPRGMTFWERDDGTMLISNAKYDSLVVETGPYRLLLRLTIRDLKPDDFGTYKCVSKNPLGETEANIKLQGRRGEYSTEEEGTQGYPPPNFNQEFERSGLQDRVEYLSAGALEFALPPYSTPLQEPGKGADKDSARPSSGHNSAPQSHATSSAVVLVAVCALLLRAHGV</sequence>
<reference evidence="11" key="1">
    <citation type="journal article" date="2020" name="Cell">
        <title>Large-Scale Comparative Analyses of Tick Genomes Elucidate Their Genetic Diversity and Vector Capacities.</title>
        <authorList>
            <consortium name="Tick Genome and Microbiome Consortium (TIGMIC)"/>
            <person name="Jia N."/>
            <person name="Wang J."/>
            <person name="Shi W."/>
            <person name="Du L."/>
            <person name="Sun Y."/>
            <person name="Zhan W."/>
            <person name="Jiang J.F."/>
            <person name="Wang Q."/>
            <person name="Zhang B."/>
            <person name="Ji P."/>
            <person name="Bell-Sakyi L."/>
            <person name="Cui X.M."/>
            <person name="Yuan T.T."/>
            <person name="Jiang B.G."/>
            <person name="Yang W.F."/>
            <person name="Lam T.T."/>
            <person name="Chang Q.C."/>
            <person name="Ding S.J."/>
            <person name="Wang X.J."/>
            <person name="Zhu J.G."/>
            <person name="Ruan X.D."/>
            <person name="Zhao L."/>
            <person name="Wei J.T."/>
            <person name="Ye R.Z."/>
            <person name="Que T.C."/>
            <person name="Du C.H."/>
            <person name="Zhou Y.H."/>
            <person name="Cheng J.X."/>
            <person name="Dai P.F."/>
            <person name="Guo W.B."/>
            <person name="Han X.H."/>
            <person name="Huang E.J."/>
            <person name="Li L.F."/>
            <person name="Wei W."/>
            <person name="Gao Y.C."/>
            <person name="Liu J.Z."/>
            <person name="Shao H.Z."/>
            <person name="Wang X."/>
            <person name="Wang C.C."/>
            <person name="Yang T.C."/>
            <person name="Huo Q.B."/>
            <person name="Li W."/>
            <person name="Chen H.Y."/>
            <person name="Chen S.E."/>
            <person name="Zhou L.G."/>
            <person name="Ni X.B."/>
            <person name="Tian J.H."/>
            <person name="Sheng Y."/>
            <person name="Liu T."/>
            <person name="Pan Y.S."/>
            <person name="Xia L.Y."/>
            <person name="Li J."/>
            <person name="Zhao F."/>
            <person name="Cao W.C."/>
        </authorList>
    </citation>
    <scope>NUCLEOTIDE SEQUENCE</scope>
    <source>
        <strain evidence="11">Rmic-2018</strain>
    </source>
</reference>
<evidence type="ECO:0000256" key="6">
    <source>
        <dbReference type="ARBA" id="ARBA00023157"/>
    </source>
</evidence>
<dbReference type="InterPro" id="IPR013098">
    <property type="entry name" value="Ig_I-set"/>
</dbReference>
<feature type="domain" description="Ig-like" evidence="10">
    <location>
        <begin position="91"/>
        <end position="184"/>
    </location>
</feature>
<feature type="domain" description="Ig-like" evidence="10">
    <location>
        <begin position="289"/>
        <end position="381"/>
    </location>
</feature>
<evidence type="ECO:0000313" key="11">
    <source>
        <dbReference type="EMBL" id="KAH8040277.1"/>
    </source>
</evidence>
<dbReference type="InterPro" id="IPR003598">
    <property type="entry name" value="Ig_sub2"/>
</dbReference>
<evidence type="ECO:0000256" key="9">
    <source>
        <dbReference type="SAM" id="MobiDB-lite"/>
    </source>
</evidence>
<feature type="domain" description="Ig-like" evidence="10">
    <location>
        <begin position="193"/>
        <end position="278"/>
    </location>
</feature>
<protein>
    <recommendedName>
        <fullName evidence="10">Ig-like domain-containing protein</fullName>
    </recommendedName>
</protein>
<keyword evidence="8" id="KW-0393">Immunoglobulin domain</keyword>
<name>A0A9J6F1S8_RHIMP</name>
<dbReference type="VEuPathDB" id="VectorBase:LOC119165342"/>
<dbReference type="SUPFAM" id="SSF48726">
    <property type="entry name" value="Immunoglobulin"/>
    <property type="match status" value="3"/>
</dbReference>
<evidence type="ECO:0000256" key="8">
    <source>
        <dbReference type="ARBA" id="ARBA00023319"/>
    </source>
</evidence>
<evidence type="ECO:0000256" key="5">
    <source>
        <dbReference type="ARBA" id="ARBA00023136"/>
    </source>
</evidence>
<keyword evidence="12" id="KW-1185">Reference proteome</keyword>
<dbReference type="InterPro" id="IPR007110">
    <property type="entry name" value="Ig-like_dom"/>
</dbReference>
<dbReference type="Gene3D" id="2.60.40.10">
    <property type="entry name" value="Immunoglobulins"/>
    <property type="match status" value="3"/>
</dbReference>
<evidence type="ECO:0000313" key="12">
    <source>
        <dbReference type="Proteomes" id="UP000821866"/>
    </source>
</evidence>
<dbReference type="InterPro" id="IPR036179">
    <property type="entry name" value="Ig-like_dom_sf"/>
</dbReference>
<evidence type="ECO:0000256" key="4">
    <source>
        <dbReference type="ARBA" id="ARBA00022737"/>
    </source>
</evidence>
<feature type="compositionally biased region" description="Polar residues" evidence="9">
    <location>
        <begin position="449"/>
        <end position="461"/>
    </location>
</feature>
<keyword evidence="5" id="KW-0472">Membrane</keyword>
<dbReference type="InterPro" id="IPR013151">
    <property type="entry name" value="Immunoglobulin_dom"/>
</dbReference>
<keyword evidence="2" id="KW-1003">Cell membrane</keyword>
<dbReference type="FunFam" id="2.60.40.10:FF:000328">
    <property type="entry name" value="CLUMA_CG000981, isoform A"/>
    <property type="match status" value="1"/>
</dbReference>
<dbReference type="GO" id="GO:0043005">
    <property type="term" value="C:neuron projection"/>
    <property type="evidence" value="ECO:0007669"/>
    <property type="project" value="TreeGrafter"/>
</dbReference>
<keyword evidence="3" id="KW-0732">Signal</keyword>
<dbReference type="EMBL" id="JABSTU010000001">
    <property type="protein sequence ID" value="KAH8040277.1"/>
    <property type="molecule type" value="Genomic_DNA"/>
</dbReference>
<dbReference type="InterPro" id="IPR013783">
    <property type="entry name" value="Ig-like_fold"/>
</dbReference>
<evidence type="ECO:0000256" key="2">
    <source>
        <dbReference type="ARBA" id="ARBA00022475"/>
    </source>
</evidence>
<dbReference type="Pfam" id="PF00047">
    <property type="entry name" value="ig"/>
    <property type="match status" value="1"/>
</dbReference>
<dbReference type="PANTHER" id="PTHR12231:SF253">
    <property type="entry name" value="DPR-INTERACTING PROTEIN ETA, ISOFORM B-RELATED"/>
    <property type="match status" value="1"/>
</dbReference>
<dbReference type="SMART" id="SM00409">
    <property type="entry name" value="IG"/>
    <property type="match status" value="3"/>
</dbReference>
<dbReference type="SMART" id="SM00408">
    <property type="entry name" value="IGc2"/>
    <property type="match status" value="3"/>
</dbReference>
<feature type="region of interest" description="Disordered" evidence="9">
    <location>
        <begin position="383"/>
        <end position="405"/>
    </location>
</feature>
<gene>
    <name evidence="11" type="ORF">HPB51_010057</name>
</gene>
<keyword evidence="7" id="KW-0325">Glycoprotein</keyword>
<feature type="region of interest" description="Disordered" evidence="9">
    <location>
        <begin position="431"/>
        <end position="461"/>
    </location>
</feature>
<evidence type="ECO:0000256" key="3">
    <source>
        <dbReference type="ARBA" id="ARBA00022729"/>
    </source>
</evidence>
<dbReference type="Pfam" id="PF07679">
    <property type="entry name" value="I-set"/>
    <property type="match status" value="1"/>
</dbReference>
<dbReference type="GO" id="GO:0005886">
    <property type="term" value="C:plasma membrane"/>
    <property type="evidence" value="ECO:0007669"/>
    <property type="project" value="UniProtKB-SubCell"/>
</dbReference>